<proteinExistence type="predicted"/>
<evidence type="ECO:0000313" key="1">
    <source>
        <dbReference type="EMBL" id="RYB03702.1"/>
    </source>
</evidence>
<protein>
    <submittedName>
        <fullName evidence="1">Uncharacterized protein</fullName>
    </submittedName>
</protein>
<dbReference type="OrthoDB" id="9800643at2"/>
<accession>A0A4Q2RBJ7</accession>
<keyword evidence="2" id="KW-1185">Reference proteome</keyword>
<comment type="caution">
    <text evidence="1">The sequence shown here is derived from an EMBL/GenBank/DDBJ whole genome shotgun (WGS) entry which is preliminary data.</text>
</comment>
<evidence type="ECO:0000313" key="2">
    <source>
        <dbReference type="Proteomes" id="UP000289411"/>
    </source>
</evidence>
<gene>
    <name evidence="1" type="ORF">D3272_16300</name>
</gene>
<name>A0A4Q2RBJ7_9HYPH</name>
<dbReference type="EMBL" id="QYBC01000013">
    <property type="protein sequence ID" value="RYB03702.1"/>
    <property type="molecule type" value="Genomic_DNA"/>
</dbReference>
<dbReference type="AlphaFoldDB" id="A0A4Q2RBJ7"/>
<sequence>MRTIAKLAHLGTQGGRFPLLDVIDNVKRVLSAAADRRSTRPLQDLDGWSDQAEVAYYEDCRACRCL</sequence>
<organism evidence="1 2">
    <name type="scientific">Lichenibacterium ramalinae</name>
    <dbReference type="NCBI Taxonomy" id="2316527"/>
    <lineage>
        <taxon>Bacteria</taxon>
        <taxon>Pseudomonadati</taxon>
        <taxon>Pseudomonadota</taxon>
        <taxon>Alphaproteobacteria</taxon>
        <taxon>Hyphomicrobiales</taxon>
        <taxon>Lichenihabitantaceae</taxon>
        <taxon>Lichenibacterium</taxon>
    </lineage>
</organism>
<dbReference type="RefSeq" id="WP_129220271.1">
    <property type="nucleotide sequence ID" value="NZ_QYBC01000013.1"/>
</dbReference>
<reference evidence="1 2" key="2">
    <citation type="submission" date="2019-02" db="EMBL/GenBank/DDBJ databases">
        <title>'Lichenibacterium ramalinii' gen. nov. sp. nov., 'Lichenibacterium minor' gen. nov. sp. nov.</title>
        <authorList>
            <person name="Pankratov T."/>
        </authorList>
    </citation>
    <scope>NUCLEOTIDE SEQUENCE [LARGE SCALE GENOMIC DNA]</scope>
    <source>
        <strain evidence="1 2">RmlP001</strain>
    </source>
</reference>
<dbReference type="Proteomes" id="UP000289411">
    <property type="component" value="Unassembled WGS sequence"/>
</dbReference>
<reference evidence="1 2" key="1">
    <citation type="submission" date="2018-09" db="EMBL/GenBank/DDBJ databases">
        <authorList>
            <person name="Grouzdev D.S."/>
            <person name="Krutkina M.S."/>
        </authorList>
    </citation>
    <scope>NUCLEOTIDE SEQUENCE [LARGE SCALE GENOMIC DNA]</scope>
    <source>
        <strain evidence="1 2">RmlP001</strain>
    </source>
</reference>